<evidence type="ECO:0000256" key="2">
    <source>
        <dbReference type="SAM" id="MobiDB-lite"/>
    </source>
</evidence>
<evidence type="ECO:0000259" key="3">
    <source>
        <dbReference type="Pfam" id="PF01645"/>
    </source>
</evidence>
<reference evidence="4" key="1">
    <citation type="submission" date="2016-10" db="EMBL/GenBank/DDBJ databases">
        <title>Genome sequence of Streptomyces malaysiense MUSC 136.</title>
        <authorList>
            <person name="Lee L.-H."/>
            <person name="Ser H.-L."/>
        </authorList>
    </citation>
    <scope>NUCLEOTIDE SEQUENCE [LARGE SCALE GENOMIC DNA]</scope>
    <source>
        <strain evidence="4">MUSC 136</strain>
    </source>
</reference>
<gene>
    <name evidence="4" type="ORF">VT52_017325</name>
</gene>
<dbReference type="Gene3D" id="3.20.20.70">
    <property type="entry name" value="Aldolase class I"/>
    <property type="match status" value="2"/>
</dbReference>
<comment type="similarity">
    <text evidence="1">Belongs to the glutamate synthase family.</text>
</comment>
<protein>
    <submittedName>
        <fullName evidence="4">Glutamate synthase</fullName>
    </submittedName>
</protein>
<sequence length="418" mass="44603">MTDLHAPGYPRQRVAERARRGTAMAFPDAAGYGTTMFGQQPPEPDTPPDTIDRTRLVPPVFVPRRLERLIDLGREPVVGDAELTATIGGFSSPLPVYVSAFGSTRVASGDLGQAVARQAGRLGIPMVIGENIVPVAGYGRMERTAPSSLLQRITEYAAAVPDGQGGVVVQQSTEDADAEVWNLVYSDPSVQPLLESGRLAFELKVGQGAKPGLGGMTLVPREKATALSAQYDLMDVFGADSDAVLRCSSPGTFTDEILRNQIRLMRNNYPRCRVWVKLPPARDVGEAAAVAWAAGADAVGVDGAEGGTGWAPQAFLGHVGLPLAECLDRVDPRDHCLLVTGRIWEGARATKCLALGARAVGLGRAALAAVDEDPQRGLVNLVECLALEMRMLLSSLGKYEVSELSREDLWSEERPGPR</sequence>
<dbReference type="GO" id="GO:0015930">
    <property type="term" value="F:glutamate synthase activity"/>
    <property type="evidence" value="ECO:0007669"/>
    <property type="project" value="InterPro"/>
</dbReference>
<dbReference type="InterPro" id="IPR002932">
    <property type="entry name" value="Glu_synthdom"/>
</dbReference>
<dbReference type="PANTHER" id="PTHR43819">
    <property type="entry name" value="ARCHAEAL-TYPE GLUTAMATE SYNTHASE [NADPH]"/>
    <property type="match status" value="1"/>
</dbReference>
<proteinExistence type="inferred from homology"/>
<dbReference type="Proteomes" id="UP000034838">
    <property type="component" value="Unassembled WGS sequence"/>
</dbReference>
<accession>A0A1J4Q183</accession>
<feature type="domain" description="Glutamate synthase" evidence="3">
    <location>
        <begin position="138"/>
        <end position="370"/>
    </location>
</feature>
<dbReference type="GO" id="GO:0006537">
    <property type="term" value="P:glutamate biosynthetic process"/>
    <property type="evidence" value="ECO:0007669"/>
    <property type="project" value="InterPro"/>
</dbReference>
<evidence type="ECO:0000313" key="4">
    <source>
        <dbReference type="EMBL" id="OIK26324.1"/>
    </source>
</evidence>
<comment type="caution">
    <text evidence="4">The sequence shown here is derived from an EMBL/GenBank/DDBJ whole genome shotgun (WGS) entry which is preliminary data.</text>
</comment>
<dbReference type="SUPFAM" id="SSF51395">
    <property type="entry name" value="FMN-linked oxidoreductases"/>
    <property type="match status" value="1"/>
</dbReference>
<evidence type="ECO:0000313" key="5">
    <source>
        <dbReference type="Proteomes" id="UP000034838"/>
    </source>
</evidence>
<feature type="region of interest" description="Disordered" evidence="2">
    <location>
        <begin position="29"/>
        <end position="54"/>
    </location>
</feature>
<dbReference type="OrthoDB" id="3424786at2"/>
<dbReference type="Pfam" id="PF01645">
    <property type="entry name" value="Glu_synthase"/>
    <property type="match status" value="1"/>
</dbReference>
<name>A0A1J4Q183_9ACTN</name>
<dbReference type="EMBL" id="LBDA02000038">
    <property type="protein sequence ID" value="OIK26324.1"/>
    <property type="molecule type" value="Genomic_DNA"/>
</dbReference>
<dbReference type="InterPro" id="IPR013785">
    <property type="entry name" value="Aldolase_TIM"/>
</dbReference>
<keyword evidence="5" id="KW-1185">Reference proteome</keyword>
<evidence type="ECO:0000256" key="1">
    <source>
        <dbReference type="ARBA" id="ARBA00009716"/>
    </source>
</evidence>
<dbReference type="PANTHER" id="PTHR43819:SF1">
    <property type="entry name" value="ARCHAEAL-TYPE GLUTAMATE SYNTHASE [NADPH]"/>
    <property type="match status" value="1"/>
</dbReference>
<organism evidence="4 5">
    <name type="scientific">Streptomyces malaysiense</name>
    <dbReference type="NCBI Taxonomy" id="1428626"/>
    <lineage>
        <taxon>Bacteria</taxon>
        <taxon>Bacillati</taxon>
        <taxon>Actinomycetota</taxon>
        <taxon>Actinomycetes</taxon>
        <taxon>Kitasatosporales</taxon>
        <taxon>Streptomycetaceae</taxon>
        <taxon>Streptomyces</taxon>
    </lineage>
</organism>
<dbReference type="AlphaFoldDB" id="A0A1J4Q183"/>
<dbReference type="RefSeq" id="WP_046427049.1">
    <property type="nucleotide sequence ID" value="NZ_LBDA02000038.1"/>
</dbReference>